<organism evidence="1 2">
    <name type="scientific">Saccharopolyspora rosea</name>
    <dbReference type="NCBI Taxonomy" id="524884"/>
    <lineage>
        <taxon>Bacteria</taxon>
        <taxon>Bacillati</taxon>
        <taxon>Actinomycetota</taxon>
        <taxon>Actinomycetes</taxon>
        <taxon>Pseudonocardiales</taxon>
        <taxon>Pseudonocardiaceae</taxon>
        <taxon>Saccharopolyspora</taxon>
    </lineage>
</organism>
<comment type="caution">
    <text evidence="1">The sequence shown here is derived from an EMBL/GenBank/DDBJ whole genome shotgun (WGS) entry which is preliminary data.</text>
</comment>
<accession>A0ABW3FYE0</accession>
<proteinExistence type="predicted"/>
<protein>
    <submittedName>
        <fullName evidence="1">Uncharacterized protein</fullName>
    </submittedName>
</protein>
<reference evidence="2" key="1">
    <citation type="journal article" date="2019" name="Int. J. Syst. Evol. Microbiol.">
        <title>The Global Catalogue of Microorganisms (GCM) 10K type strain sequencing project: providing services to taxonomists for standard genome sequencing and annotation.</title>
        <authorList>
            <consortium name="The Broad Institute Genomics Platform"/>
            <consortium name="The Broad Institute Genome Sequencing Center for Infectious Disease"/>
            <person name="Wu L."/>
            <person name="Ma J."/>
        </authorList>
    </citation>
    <scope>NUCLEOTIDE SEQUENCE [LARGE SCALE GENOMIC DNA]</scope>
    <source>
        <strain evidence="2">CCUG 56401</strain>
    </source>
</reference>
<evidence type="ECO:0000313" key="1">
    <source>
        <dbReference type="EMBL" id="MFD0923200.1"/>
    </source>
</evidence>
<keyword evidence="2" id="KW-1185">Reference proteome</keyword>
<gene>
    <name evidence="1" type="ORF">ACFQ16_25935</name>
</gene>
<dbReference type="EMBL" id="JBHTIW010000030">
    <property type="protein sequence ID" value="MFD0923200.1"/>
    <property type="molecule type" value="Genomic_DNA"/>
</dbReference>
<dbReference type="Proteomes" id="UP001597018">
    <property type="component" value="Unassembled WGS sequence"/>
</dbReference>
<dbReference type="RefSeq" id="WP_345601303.1">
    <property type="nucleotide sequence ID" value="NZ_BAABLT010000032.1"/>
</dbReference>
<evidence type="ECO:0000313" key="2">
    <source>
        <dbReference type="Proteomes" id="UP001597018"/>
    </source>
</evidence>
<sequence>MKRLSPSADLSDLGVPEVDALLVAVTRDGFTLRYCNGPREPTLIVGTYEWGSWLDILVIRAVDDVISARIPVTASTDVFAPDTIVWAYVGDAEHALRALLELPHPDSPQAPKAPVPAPLSLHVPAAREAPVTVRPPTALAARARQIRLGAALLANTADDQTETGISR</sequence>
<name>A0ABW3FYE0_9PSEU</name>